<dbReference type="Proteomes" id="UP000295601">
    <property type="component" value="Unassembled WGS sequence"/>
</dbReference>
<evidence type="ECO:0000313" key="6">
    <source>
        <dbReference type="Proteomes" id="UP000295601"/>
    </source>
</evidence>
<keyword evidence="6" id="KW-1185">Reference proteome</keyword>
<sequence length="512" mass="52620">MSGAQQSAPSELRLAVRATLMPGFDGFTAPEWILAALGNGLQSVCVYGANVRDRAQLAALGAQLQSAAPGALVAIDEEGGEVTRLHYLNGAPYPGAAILGRIDDLSYTEEIGRRVATDILASGFTLALAPDADVNSNPENPVIGTRSFGTDPELAARHTAAWVRGLQSAGAIACPKHFPGHGDTAQDSHLALPQVDADLALLDVRDLPPFRAAIAAGARAIMTSHILLPHLDDSGPATFSRPILQGLLREQLGFVGAIVTDALDMQGASGGIGIPEAAVRALAAGCDLLCLGTSTGADGMRDIEDHVLAAIDSGRLEEARVREAAARVRELRAVSGASEGVSPVPLEAPDVAELDRIAASFAGAGAARAWLAAHPSARVIRVNAETNMAVGFAPWGPFATSEHPVLPQGDSARSFARRPGIAVSHATAVPWLPDAEASSDLGTIVIGRDLHRHAFARAGIDALRAAGHAVLTVDMGWPADPGVPGGYAELASYGSSALAGAALLRITEGARA</sequence>
<dbReference type="SUPFAM" id="SSF51445">
    <property type="entry name" value="(Trans)glycosidases"/>
    <property type="match status" value="1"/>
</dbReference>
<comment type="caution">
    <text evidence="5">The sequence shown here is derived from an EMBL/GenBank/DDBJ whole genome shotgun (WGS) entry which is preliminary data.</text>
</comment>
<comment type="similarity">
    <text evidence="1">Belongs to the glycosyl hydrolase 3 family.</text>
</comment>
<name>A0A4R6RXC5_9MICO</name>
<dbReference type="PANTHER" id="PTHR30480:SF16">
    <property type="entry name" value="GLYCOSIDE HYDROLASE FAMILY 3 DOMAIN PROTEIN"/>
    <property type="match status" value="1"/>
</dbReference>
<keyword evidence="3" id="KW-0326">Glycosidase</keyword>
<evidence type="ECO:0000256" key="3">
    <source>
        <dbReference type="ARBA" id="ARBA00023295"/>
    </source>
</evidence>
<dbReference type="InterPro" id="IPR050226">
    <property type="entry name" value="NagZ_Beta-hexosaminidase"/>
</dbReference>
<evidence type="ECO:0000313" key="5">
    <source>
        <dbReference type="EMBL" id="TDP90836.1"/>
    </source>
</evidence>
<protein>
    <submittedName>
        <fullName evidence="5">Beta-N-acetylhexosaminidase</fullName>
    </submittedName>
</protein>
<dbReference type="InterPro" id="IPR036962">
    <property type="entry name" value="Glyco_hydro_3_N_sf"/>
</dbReference>
<dbReference type="Pfam" id="PF00933">
    <property type="entry name" value="Glyco_hydro_3"/>
    <property type="match status" value="1"/>
</dbReference>
<accession>A0A4R6RXC5</accession>
<dbReference type="InterPro" id="IPR017853">
    <property type="entry name" value="GH"/>
</dbReference>
<evidence type="ECO:0000256" key="1">
    <source>
        <dbReference type="ARBA" id="ARBA00005336"/>
    </source>
</evidence>
<dbReference type="GO" id="GO:0005975">
    <property type="term" value="P:carbohydrate metabolic process"/>
    <property type="evidence" value="ECO:0007669"/>
    <property type="project" value="InterPro"/>
</dbReference>
<organism evidence="5 6">
    <name type="scientific">Leucobacter luti</name>
    <dbReference type="NCBI Taxonomy" id="340320"/>
    <lineage>
        <taxon>Bacteria</taxon>
        <taxon>Bacillati</taxon>
        <taxon>Actinomycetota</taxon>
        <taxon>Actinomycetes</taxon>
        <taxon>Micrococcales</taxon>
        <taxon>Microbacteriaceae</taxon>
        <taxon>Leucobacter</taxon>
    </lineage>
</organism>
<dbReference type="RefSeq" id="WP_133617235.1">
    <property type="nucleotide sequence ID" value="NZ_SNYA01000006.1"/>
</dbReference>
<dbReference type="EMBL" id="SNYA01000006">
    <property type="protein sequence ID" value="TDP90836.1"/>
    <property type="molecule type" value="Genomic_DNA"/>
</dbReference>
<dbReference type="GO" id="GO:0004553">
    <property type="term" value="F:hydrolase activity, hydrolyzing O-glycosyl compounds"/>
    <property type="evidence" value="ECO:0007669"/>
    <property type="project" value="InterPro"/>
</dbReference>
<reference evidence="5 6" key="1">
    <citation type="submission" date="2019-03" db="EMBL/GenBank/DDBJ databases">
        <title>Genomic analyses of the natural microbiome of Caenorhabditis elegans.</title>
        <authorList>
            <person name="Samuel B."/>
        </authorList>
    </citation>
    <scope>NUCLEOTIDE SEQUENCE [LARGE SCALE GENOMIC DNA]</scope>
    <source>
        <strain evidence="5 6">JUb18</strain>
    </source>
</reference>
<dbReference type="GO" id="GO:0009254">
    <property type="term" value="P:peptidoglycan turnover"/>
    <property type="evidence" value="ECO:0007669"/>
    <property type="project" value="TreeGrafter"/>
</dbReference>
<evidence type="ECO:0000256" key="2">
    <source>
        <dbReference type="ARBA" id="ARBA00022801"/>
    </source>
</evidence>
<evidence type="ECO:0000259" key="4">
    <source>
        <dbReference type="Pfam" id="PF00933"/>
    </source>
</evidence>
<gene>
    <name evidence="5" type="ORF">EDF62_2489</name>
</gene>
<dbReference type="InterPro" id="IPR001764">
    <property type="entry name" value="Glyco_hydro_3_N"/>
</dbReference>
<feature type="domain" description="Glycoside hydrolase family 3 N-terminal" evidence="4">
    <location>
        <begin position="42"/>
        <end position="330"/>
    </location>
</feature>
<keyword evidence="2" id="KW-0378">Hydrolase</keyword>
<dbReference type="PANTHER" id="PTHR30480">
    <property type="entry name" value="BETA-HEXOSAMINIDASE-RELATED"/>
    <property type="match status" value="1"/>
</dbReference>
<proteinExistence type="inferred from homology"/>
<dbReference type="Gene3D" id="3.20.20.300">
    <property type="entry name" value="Glycoside hydrolase, family 3, N-terminal domain"/>
    <property type="match status" value="1"/>
</dbReference>
<dbReference type="AlphaFoldDB" id="A0A4R6RXC5"/>
<dbReference type="OrthoDB" id="9805821at2"/>